<reference evidence="15" key="1">
    <citation type="journal article" date="2018" name="Nat. Plants">
        <title>Whole-genome landscape of Medicago truncatula symbiotic genes.</title>
        <authorList>
            <person name="Pecrix Y."/>
            <person name="Staton S.E."/>
            <person name="Sallet E."/>
            <person name="Lelandais-Briere C."/>
            <person name="Moreau S."/>
            <person name="Carrere S."/>
            <person name="Blein T."/>
            <person name="Jardinaud M.F."/>
            <person name="Latrasse D."/>
            <person name="Zouine M."/>
            <person name="Zahm M."/>
            <person name="Kreplak J."/>
            <person name="Mayjonade B."/>
            <person name="Satge C."/>
            <person name="Perez M."/>
            <person name="Cauet S."/>
            <person name="Marande W."/>
            <person name="Chantry-Darmon C."/>
            <person name="Lopez-Roques C."/>
            <person name="Bouchez O."/>
            <person name="Berard A."/>
            <person name="Debelle F."/>
            <person name="Munos S."/>
            <person name="Bendahmane A."/>
            <person name="Berges H."/>
            <person name="Niebel A."/>
            <person name="Buitink J."/>
            <person name="Frugier F."/>
            <person name="Benhamed M."/>
            <person name="Crespi M."/>
            <person name="Gouzy J."/>
            <person name="Gamas P."/>
        </authorList>
    </citation>
    <scope>NUCLEOTIDE SEQUENCE [LARGE SCALE GENOMIC DNA]</scope>
    <source>
        <strain evidence="15">cv. Jemalong A17</strain>
    </source>
</reference>
<dbReference type="SUPFAM" id="SSF52058">
    <property type="entry name" value="L domain-like"/>
    <property type="match status" value="1"/>
</dbReference>
<evidence type="ECO:0000256" key="8">
    <source>
        <dbReference type="ARBA" id="ARBA00022989"/>
    </source>
</evidence>
<evidence type="ECO:0000259" key="13">
    <source>
        <dbReference type="Pfam" id="PF08263"/>
    </source>
</evidence>
<dbReference type="Gene3D" id="3.80.10.10">
    <property type="entry name" value="Ribonuclease Inhibitor"/>
    <property type="match status" value="3"/>
</dbReference>
<dbReference type="Gramene" id="rna15104">
    <property type="protein sequence ID" value="RHN66977.1"/>
    <property type="gene ID" value="gene15104"/>
</dbReference>
<dbReference type="GO" id="GO:0004674">
    <property type="term" value="F:protein serine/threonine kinase activity"/>
    <property type="evidence" value="ECO:0007669"/>
    <property type="project" value="UniProtKB-KW"/>
</dbReference>
<dbReference type="Proteomes" id="UP000265566">
    <property type="component" value="Chromosome 3"/>
</dbReference>
<evidence type="ECO:0000256" key="9">
    <source>
        <dbReference type="ARBA" id="ARBA00023136"/>
    </source>
</evidence>
<keyword evidence="14" id="KW-0723">Serine/threonine-protein kinase</keyword>
<sequence length="338" mass="38526">MMTILTTQMSLILLLFLSITTFHKCMCSNHTVVRCNEKDLDILLTFKHGINNSLSMFSRWSTEKDCCVWEEVHCDNIIGRVTEIDLSTYFFEYASVKVLKGEMNLCILDLDLGGVDLHKETNWFQVVNSLSSLLELQLFDYNLNNFLIGTSIRYLNLSSLVTLNLDENNFTSHLPNGFFNLTNDITSLDLALNNIYGEIPSSLLNLQNLRHLDLSNNQLQGSIIDRISQLPNFQYLDISANMFSGLIPSTVGNLSSLKHLFIGSNNFSGEISNLHFSNLSTLFSLDLSNSNFVFQFDLDWVPPFQLYQLSLRNTNQGPNFPFWIYTQKSLEMLDLSSS</sequence>
<accession>A0A396IVJ3</accession>
<dbReference type="InterPro" id="IPR001611">
    <property type="entry name" value="Leu-rich_rpt"/>
</dbReference>
<dbReference type="EC" id="2.7.11.1" evidence="14"/>
<comment type="similarity">
    <text evidence="2">Belongs to the RLP family.</text>
</comment>
<comment type="caution">
    <text evidence="14">The sequence shown here is derived from an EMBL/GenBank/DDBJ whole genome shotgun (WGS) entry which is preliminary data.</text>
</comment>
<evidence type="ECO:0000313" key="14">
    <source>
        <dbReference type="EMBL" id="RHN66977.1"/>
    </source>
</evidence>
<dbReference type="PANTHER" id="PTHR48063">
    <property type="entry name" value="LRR RECEPTOR-LIKE KINASE"/>
    <property type="match status" value="1"/>
</dbReference>
<dbReference type="Pfam" id="PF08263">
    <property type="entry name" value="LRRNT_2"/>
    <property type="match status" value="1"/>
</dbReference>
<dbReference type="InterPro" id="IPR013210">
    <property type="entry name" value="LRR_N_plant-typ"/>
</dbReference>
<dbReference type="Pfam" id="PF13855">
    <property type="entry name" value="LRR_8"/>
    <property type="match status" value="1"/>
</dbReference>
<keyword evidence="6 12" id="KW-0732">Signal</keyword>
<protein>
    <submittedName>
        <fullName evidence="14">Putative non-specific serine/threonine protein kinase</fullName>
        <ecNumber evidence="14">2.7.11.1</ecNumber>
    </submittedName>
</protein>
<evidence type="ECO:0000256" key="1">
    <source>
        <dbReference type="ARBA" id="ARBA00004251"/>
    </source>
</evidence>
<feature type="chain" id="PRO_5017445762" evidence="12">
    <location>
        <begin position="28"/>
        <end position="338"/>
    </location>
</feature>
<dbReference type="SMART" id="SM00369">
    <property type="entry name" value="LRR_TYP"/>
    <property type="match status" value="2"/>
</dbReference>
<organism evidence="14 15">
    <name type="scientific">Medicago truncatula</name>
    <name type="common">Barrel medic</name>
    <name type="synonym">Medicago tribuloides</name>
    <dbReference type="NCBI Taxonomy" id="3880"/>
    <lineage>
        <taxon>Eukaryota</taxon>
        <taxon>Viridiplantae</taxon>
        <taxon>Streptophyta</taxon>
        <taxon>Embryophyta</taxon>
        <taxon>Tracheophyta</taxon>
        <taxon>Spermatophyta</taxon>
        <taxon>Magnoliopsida</taxon>
        <taxon>eudicotyledons</taxon>
        <taxon>Gunneridae</taxon>
        <taxon>Pentapetalae</taxon>
        <taxon>rosids</taxon>
        <taxon>fabids</taxon>
        <taxon>Fabales</taxon>
        <taxon>Fabaceae</taxon>
        <taxon>Papilionoideae</taxon>
        <taxon>50 kb inversion clade</taxon>
        <taxon>NPAAA clade</taxon>
        <taxon>Hologalegina</taxon>
        <taxon>IRL clade</taxon>
        <taxon>Trifolieae</taxon>
        <taxon>Medicago</taxon>
    </lineage>
</organism>
<evidence type="ECO:0000256" key="3">
    <source>
        <dbReference type="ARBA" id="ARBA00022475"/>
    </source>
</evidence>
<evidence type="ECO:0000256" key="12">
    <source>
        <dbReference type="SAM" id="SignalP"/>
    </source>
</evidence>
<dbReference type="GO" id="GO:0005886">
    <property type="term" value="C:plasma membrane"/>
    <property type="evidence" value="ECO:0007669"/>
    <property type="project" value="UniProtKB-SubCell"/>
</dbReference>
<dbReference type="FunFam" id="3.80.10.10:FF:000383">
    <property type="entry name" value="Leucine-rich repeat receptor protein kinase EMS1"/>
    <property type="match status" value="1"/>
</dbReference>
<evidence type="ECO:0000256" key="10">
    <source>
        <dbReference type="ARBA" id="ARBA00023170"/>
    </source>
</evidence>
<keyword evidence="7" id="KW-0677">Repeat</keyword>
<feature type="domain" description="Leucine-rich repeat-containing N-terminal plant-type" evidence="13">
    <location>
        <begin position="37"/>
        <end position="75"/>
    </location>
</feature>
<keyword evidence="14" id="KW-0808">Transferase</keyword>
<evidence type="ECO:0000256" key="7">
    <source>
        <dbReference type="ARBA" id="ARBA00022737"/>
    </source>
</evidence>
<dbReference type="AlphaFoldDB" id="A0A396IVJ3"/>
<keyword evidence="11" id="KW-0325">Glycoprotein</keyword>
<keyword evidence="3" id="KW-1003">Cell membrane</keyword>
<keyword evidence="14" id="KW-0418">Kinase</keyword>
<dbReference type="EMBL" id="PSQE01000003">
    <property type="protein sequence ID" value="RHN66977.1"/>
    <property type="molecule type" value="Genomic_DNA"/>
</dbReference>
<gene>
    <name evidence="14" type="ORF">MtrunA17_Chr3g0097681</name>
</gene>
<feature type="signal peptide" evidence="12">
    <location>
        <begin position="1"/>
        <end position="27"/>
    </location>
</feature>
<evidence type="ECO:0000256" key="11">
    <source>
        <dbReference type="ARBA" id="ARBA00023180"/>
    </source>
</evidence>
<evidence type="ECO:0000256" key="6">
    <source>
        <dbReference type="ARBA" id="ARBA00022729"/>
    </source>
</evidence>
<evidence type="ECO:0000313" key="15">
    <source>
        <dbReference type="Proteomes" id="UP000265566"/>
    </source>
</evidence>
<dbReference type="InterPro" id="IPR003591">
    <property type="entry name" value="Leu-rich_rpt_typical-subtyp"/>
</dbReference>
<evidence type="ECO:0000256" key="4">
    <source>
        <dbReference type="ARBA" id="ARBA00022614"/>
    </source>
</evidence>
<keyword evidence="5" id="KW-0812">Transmembrane</keyword>
<dbReference type="Pfam" id="PF00560">
    <property type="entry name" value="LRR_1"/>
    <property type="match status" value="1"/>
</dbReference>
<evidence type="ECO:0000256" key="5">
    <source>
        <dbReference type="ARBA" id="ARBA00022692"/>
    </source>
</evidence>
<dbReference type="PROSITE" id="PS51450">
    <property type="entry name" value="LRR"/>
    <property type="match status" value="1"/>
</dbReference>
<keyword evidence="9" id="KW-0472">Membrane</keyword>
<proteinExistence type="inferred from homology"/>
<dbReference type="InterPro" id="IPR046956">
    <property type="entry name" value="RLP23-like"/>
</dbReference>
<evidence type="ECO:0000256" key="2">
    <source>
        <dbReference type="ARBA" id="ARBA00009592"/>
    </source>
</evidence>
<dbReference type="InterPro" id="IPR032675">
    <property type="entry name" value="LRR_dom_sf"/>
</dbReference>
<name>A0A396IVJ3_MEDTR</name>
<keyword evidence="4" id="KW-0433">Leucine-rich repeat</keyword>
<comment type="subcellular location">
    <subcellularLocation>
        <location evidence="1">Cell membrane</location>
        <topology evidence="1">Single-pass type I membrane protein</topology>
    </subcellularLocation>
</comment>
<keyword evidence="10" id="KW-0675">Receptor</keyword>
<keyword evidence="8" id="KW-1133">Transmembrane helix</keyword>
<dbReference type="PANTHER" id="PTHR48063:SF52">
    <property type="entry name" value="LRR RECEPTOR-LIKE KINASE FAMILY PROTEIN"/>
    <property type="match status" value="1"/>
</dbReference>